<dbReference type="Proteomes" id="UP000277204">
    <property type="component" value="Unassembled WGS sequence"/>
</dbReference>
<evidence type="ECO:0000313" key="2">
    <source>
        <dbReference type="Proteomes" id="UP000277204"/>
    </source>
</evidence>
<dbReference type="AlphaFoldDB" id="A0A183LUY1"/>
<protein>
    <submittedName>
        <fullName evidence="1">Uncharacterized protein</fullName>
    </submittedName>
</protein>
<dbReference type="EMBL" id="UZAI01003110">
    <property type="protein sequence ID" value="VDO77228.1"/>
    <property type="molecule type" value="Genomic_DNA"/>
</dbReference>
<organism evidence="1 2">
    <name type="scientific">Schistosoma margrebowiei</name>
    <dbReference type="NCBI Taxonomy" id="48269"/>
    <lineage>
        <taxon>Eukaryota</taxon>
        <taxon>Metazoa</taxon>
        <taxon>Spiralia</taxon>
        <taxon>Lophotrochozoa</taxon>
        <taxon>Platyhelminthes</taxon>
        <taxon>Trematoda</taxon>
        <taxon>Digenea</taxon>
        <taxon>Strigeidida</taxon>
        <taxon>Schistosomatoidea</taxon>
        <taxon>Schistosomatidae</taxon>
        <taxon>Schistosoma</taxon>
    </lineage>
</organism>
<name>A0A183LUY1_9TREM</name>
<proteinExistence type="predicted"/>
<reference evidence="1 2" key="1">
    <citation type="submission" date="2018-11" db="EMBL/GenBank/DDBJ databases">
        <authorList>
            <consortium name="Pathogen Informatics"/>
        </authorList>
    </citation>
    <scope>NUCLEOTIDE SEQUENCE [LARGE SCALE GENOMIC DNA]</scope>
    <source>
        <strain evidence="1 2">Zambia</strain>
    </source>
</reference>
<sequence>MLYTHQQMQVKTSSVEAASASVGLNIHKGKSNILKYNTENTNPITLHGETLENVKSFTFLGSITNEKRGSYVHVKARIGEARTTFPQL</sequence>
<dbReference type="PANTHER" id="PTHR47027">
    <property type="entry name" value="REVERSE TRANSCRIPTASE DOMAIN-CONTAINING PROTEIN"/>
    <property type="match status" value="1"/>
</dbReference>
<keyword evidence="2" id="KW-1185">Reference proteome</keyword>
<gene>
    <name evidence="1" type="ORF">SMRZ_LOCUS7606</name>
</gene>
<dbReference type="PANTHER" id="PTHR47027:SF25">
    <property type="entry name" value="REVERSE TRANSCRIPTASE DOMAIN-CONTAINING PROTEIN"/>
    <property type="match status" value="1"/>
</dbReference>
<evidence type="ECO:0000313" key="1">
    <source>
        <dbReference type="EMBL" id="VDO77228.1"/>
    </source>
</evidence>
<accession>A0A183LUY1</accession>